<evidence type="ECO:0000313" key="1">
    <source>
        <dbReference type="EMBL" id="CAH2057902.1"/>
    </source>
</evidence>
<proteinExistence type="predicted"/>
<organism evidence="1 2">
    <name type="scientific">Iphiclides podalirius</name>
    <name type="common">scarce swallowtail</name>
    <dbReference type="NCBI Taxonomy" id="110791"/>
    <lineage>
        <taxon>Eukaryota</taxon>
        <taxon>Metazoa</taxon>
        <taxon>Ecdysozoa</taxon>
        <taxon>Arthropoda</taxon>
        <taxon>Hexapoda</taxon>
        <taxon>Insecta</taxon>
        <taxon>Pterygota</taxon>
        <taxon>Neoptera</taxon>
        <taxon>Endopterygota</taxon>
        <taxon>Lepidoptera</taxon>
        <taxon>Glossata</taxon>
        <taxon>Ditrysia</taxon>
        <taxon>Papilionoidea</taxon>
        <taxon>Papilionidae</taxon>
        <taxon>Papilioninae</taxon>
        <taxon>Iphiclides</taxon>
    </lineage>
</organism>
<accession>A0ABN8II60</accession>
<sequence>MRETARMRRPKRQIYFRGTLSVVGRLASDRHARIGTRENTKHAVERRVTWTPAEGGSDASTRSTLT</sequence>
<reference evidence="1" key="1">
    <citation type="submission" date="2022-03" db="EMBL/GenBank/DDBJ databases">
        <authorList>
            <person name="Martin H S."/>
        </authorList>
    </citation>
    <scope>NUCLEOTIDE SEQUENCE</scope>
</reference>
<keyword evidence="2" id="KW-1185">Reference proteome</keyword>
<name>A0ABN8II60_9NEOP</name>
<gene>
    <name evidence="1" type="ORF">IPOD504_LOCUS10355</name>
</gene>
<protein>
    <submittedName>
        <fullName evidence="1">Uncharacterized protein</fullName>
    </submittedName>
</protein>
<evidence type="ECO:0000313" key="2">
    <source>
        <dbReference type="Proteomes" id="UP000837857"/>
    </source>
</evidence>
<feature type="non-terminal residue" evidence="1">
    <location>
        <position position="66"/>
    </location>
</feature>
<dbReference type="EMBL" id="OW152837">
    <property type="protein sequence ID" value="CAH2057902.1"/>
    <property type="molecule type" value="Genomic_DNA"/>
</dbReference>
<dbReference type="Proteomes" id="UP000837857">
    <property type="component" value="Chromosome 25"/>
</dbReference>